<dbReference type="InterPro" id="IPR059117">
    <property type="entry name" value="APS_kinase_dom"/>
</dbReference>
<dbReference type="PANTHER" id="PTHR42700">
    <property type="entry name" value="SULFATE ADENYLYLTRANSFERASE"/>
    <property type="match status" value="1"/>
</dbReference>
<protein>
    <recommendedName>
        <fullName evidence="2">APS kinase domain-containing protein</fullName>
    </recommendedName>
</protein>
<evidence type="ECO:0000313" key="4">
    <source>
        <dbReference type="Proteomes" id="UP001144323"/>
    </source>
</evidence>
<dbReference type="EMBL" id="BSEC01000001">
    <property type="protein sequence ID" value="GLI91709.1"/>
    <property type="molecule type" value="Genomic_DNA"/>
</dbReference>
<dbReference type="PANTHER" id="PTHR42700:SF1">
    <property type="entry name" value="SULFATE ADENYLYLTRANSFERASE"/>
    <property type="match status" value="1"/>
</dbReference>
<dbReference type="GO" id="GO:0005737">
    <property type="term" value="C:cytoplasm"/>
    <property type="evidence" value="ECO:0007669"/>
    <property type="project" value="TreeGrafter"/>
</dbReference>
<evidence type="ECO:0000256" key="1">
    <source>
        <dbReference type="ARBA" id="ARBA00022679"/>
    </source>
</evidence>
<dbReference type="SUPFAM" id="SSF52540">
    <property type="entry name" value="P-loop containing nucleoside triphosphate hydrolases"/>
    <property type="match status" value="1"/>
</dbReference>
<sequence>MDRFKKILIMGLPGSGKTTLAQALAPKLGAVWFNADAVRQNLNKELGYSLADRIEHARRMGWLCDQVAAAGHVGLADFVCPTPETRAAFGDAFTIWMDRIAAGRFEDTNRLFAPPERFDVRIGAEGAPEEWARRIASRLRGADAARLSGLACDAAEPMVSTS</sequence>
<dbReference type="InterPro" id="IPR050512">
    <property type="entry name" value="Sulf_AdTrans/APS_kinase"/>
</dbReference>
<dbReference type="AlphaFoldDB" id="A0A9W6GRK0"/>
<dbReference type="Pfam" id="PF01583">
    <property type="entry name" value="APS_kinase"/>
    <property type="match status" value="1"/>
</dbReference>
<comment type="caution">
    <text evidence="3">The sequence shown here is derived from an EMBL/GenBank/DDBJ whole genome shotgun (WGS) entry which is preliminary data.</text>
</comment>
<dbReference type="GO" id="GO:0010134">
    <property type="term" value="P:sulfate assimilation via adenylyl sulfate reduction"/>
    <property type="evidence" value="ECO:0007669"/>
    <property type="project" value="TreeGrafter"/>
</dbReference>
<proteinExistence type="predicted"/>
<feature type="domain" description="APS kinase" evidence="2">
    <location>
        <begin position="7"/>
        <end position="88"/>
    </location>
</feature>
<dbReference type="GO" id="GO:0004781">
    <property type="term" value="F:sulfate adenylyltransferase (ATP) activity"/>
    <property type="evidence" value="ECO:0007669"/>
    <property type="project" value="TreeGrafter"/>
</dbReference>
<dbReference type="Gene3D" id="3.40.50.300">
    <property type="entry name" value="P-loop containing nucleotide triphosphate hydrolases"/>
    <property type="match status" value="1"/>
</dbReference>
<dbReference type="RefSeq" id="WP_281800491.1">
    <property type="nucleotide sequence ID" value="NZ_BSEC01000001.1"/>
</dbReference>
<dbReference type="InterPro" id="IPR027417">
    <property type="entry name" value="P-loop_NTPase"/>
</dbReference>
<keyword evidence="4" id="KW-1185">Reference proteome</keyword>
<accession>A0A9W6GRK0</accession>
<dbReference type="Proteomes" id="UP001144323">
    <property type="component" value="Unassembled WGS sequence"/>
</dbReference>
<dbReference type="GO" id="GO:0019379">
    <property type="term" value="P:sulfate assimilation, phosphoadenylyl sulfate reduction by phosphoadenylyl-sulfate reductase (thioredoxin)"/>
    <property type="evidence" value="ECO:0007669"/>
    <property type="project" value="TreeGrafter"/>
</dbReference>
<keyword evidence="1" id="KW-0808">Transferase</keyword>
<name>A0A9W6GRK0_9HYPH</name>
<gene>
    <name evidence="3" type="ORF">LMG27198_07010</name>
</gene>
<reference evidence="3" key="1">
    <citation type="journal article" date="2023" name="Int. J. Syst. Evol. Microbiol.">
        <title>Methylocystis iwaonis sp. nov., a type II methane-oxidizing bacterium from surface soil of a rice paddy field in Japan, and emended description of the genus Methylocystis (ex Whittenbury et al. 1970) Bowman et al. 1993.</title>
        <authorList>
            <person name="Kaise H."/>
            <person name="Sawadogo J.B."/>
            <person name="Alam M.S."/>
            <person name="Ueno C."/>
            <person name="Dianou D."/>
            <person name="Shinjo R."/>
            <person name="Asakawa S."/>
        </authorList>
    </citation>
    <scope>NUCLEOTIDE SEQUENCE</scope>
    <source>
        <strain evidence="3">LMG27198</strain>
    </source>
</reference>
<evidence type="ECO:0000313" key="3">
    <source>
        <dbReference type="EMBL" id="GLI91709.1"/>
    </source>
</evidence>
<organism evidence="3 4">
    <name type="scientific">Methylocystis echinoides</name>
    <dbReference type="NCBI Taxonomy" id="29468"/>
    <lineage>
        <taxon>Bacteria</taxon>
        <taxon>Pseudomonadati</taxon>
        <taxon>Pseudomonadota</taxon>
        <taxon>Alphaproteobacteria</taxon>
        <taxon>Hyphomicrobiales</taxon>
        <taxon>Methylocystaceae</taxon>
        <taxon>Methylocystis</taxon>
    </lineage>
</organism>
<evidence type="ECO:0000259" key="2">
    <source>
        <dbReference type="Pfam" id="PF01583"/>
    </source>
</evidence>